<keyword evidence="3" id="KW-1185">Reference proteome</keyword>
<feature type="signal peptide" evidence="1">
    <location>
        <begin position="1"/>
        <end position="34"/>
    </location>
</feature>
<sequence length="144" mass="16074">MSRGPCVTDRSSLVRPALLAIVFGLLLLWEPARAYIVPRHGTVSGRAQHNAESIDPTGGLYFDRHLRSPIHRSSRSARWRRARLSVNVTAPEGLVSQYDQTVLQCEATGPRTSIIYWLKNGERISQVRPIGVAIMCLLKVETRA</sequence>
<keyword evidence="1" id="KW-0732">Signal</keyword>
<organism evidence="2 3">
    <name type="scientific">Tropilaelaps mercedesae</name>
    <dbReference type="NCBI Taxonomy" id="418985"/>
    <lineage>
        <taxon>Eukaryota</taxon>
        <taxon>Metazoa</taxon>
        <taxon>Ecdysozoa</taxon>
        <taxon>Arthropoda</taxon>
        <taxon>Chelicerata</taxon>
        <taxon>Arachnida</taxon>
        <taxon>Acari</taxon>
        <taxon>Parasitiformes</taxon>
        <taxon>Mesostigmata</taxon>
        <taxon>Gamasina</taxon>
        <taxon>Dermanyssoidea</taxon>
        <taxon>Laelapidae</taxon>
        <taxon>Tropilaelaps</taxon>
    </lineage>
</organism>
<evidence type="ECO:0000313" key="3">
    <source>
        <dbReference type="Proteomes" id="UP000192247"/>
    </source>
</evidence>
<dbReference type="AlphaFoldDB" id="A0A1V9X7S1"/>
<protein>
    <submittedName>
        <fullName evidence="2">Protein sidekick-like</fullName>
    </submittedName>
</protein>
<dbReference type="EMBL" id="MNPL01020428">
    <property type="protein sequence ID" value="OQR69584.1"/>
    <property type="molecule type" value="Genomic_DNA"/>
</dbReference>
<reference evidence="2 3" key="1">
    <citation type="journal article" date="2017" name="Gigascience">
        <title>Draft genome of the honey bee ectoparasitic mite, Tropilaelaps mercedesae, is shaped by the parasitic life history.</title>
        <authorList>
            <person name="Dong X."/>
            <person name="Armstrong S.D."/>
            <person name="Xia D."/>
            <person name="Makepeace B.L."/>
            <person name="Darby A.C."/>
            <person name="Kadowaki T."/>
        </authorList>
    </citation>
    <scope>NUCLEOTIDE SEQUENCE [LARGE SCALE GENOMIC DNA]</scope>
    <source>
        <strain evidence="2">Wuxi-XJTLU</strain>
    </source>
</reference>
<accession>A0A1V9X7S1</accession>
<name>A0A1V9X7S1_9ACAR</name>
<dbReference type="Proteomes" id="UP000192247">
    <property type="component" value="Unassembled WGS sequence"/>
</dbReference>
<evidence type="ECO:0000256" key="1">
    <source>
        <dbReference type="SAM" id="SignalP"/>
    </source>
</evidence>
<evidence type="ECO:0000313" key="2">
    <source>
        <dbReference type="EMBL" id="OQR69584.1"/>
    </source>
</evidence>
<dbReference type="InParanoid" id="A0A1V9X7S1"/>
<feature type="chain" id="PRO_5012596550" evidence="1">
    <location>
        <begin position="35"/>
        <end position="144"/>
    </location>
</feature>
<gene>
    <name evidence="2" type="ORF">BIW11_12171</name>
</gene>
<comment type="caution">
    <text evidence="2">The sequence shown here is derived from an EMBL/GenBank/DDBJ whole genome shotgun (WGS) entry which is preliminary data.</text>
</comment>
<proteinExistence type="predicted"/>